<dbReference type="Proteomes" id="UP000023758">
    <property type="component" value="Unassembled WGS sequence"/>
</dbReference>
<dbReference type="HOGENOM" id="CLU_073635_0_0_1"/>
<proteinExistence type="predicted"/>
<evidence type="ECO:0000256" key="1">
    <source>
        <dbReference type="SAM" id="MobiDB-lite"/>
    </source>
</evidence>
<accession>A0A022WHV0</accession>
<keyword evidence="2" id="KW-0732">Signal</keyword>
<protein>
    <submittedName>
        <fullName evidence="3">Uncharacterized protein</fullName>
    </submittedName>
</protein>
<feature type="region of interest" description="Disordered" evidence="1">
    <location>
        <begin position="90"/>
        <end position="142"/>
    </location>
</feature>
<evidence type="ECO:0000256" key="2">
    <source>
        <dbReference type="SAM" id="SignalP"/>
    </source>
</evidence>
<dbReference type="OrthoDB" id="5414285at2759"/>
<organism evidence="3">
    <name type="scientific">Trichophyton rubrum CBS 288.86</name>
    <dbReference type="NCBI Taxonomy" id="1215330"/>
    <lineage>
        <taxon>Eukaryota</taxon>
        <taxon>Fungi</taxon>
        <taxon>Dikarya</taxon>
        <taxon>Ascomycota</taxon>
        <taxon>Pezizomycotina</taxon>
        <taxon>Eurotiomycetes</taxon>
        <taxon>Eurotiomycetidae</taxon>
        <taxon>Onygenales</taxon>
        <taxon>Arthrodermataceae</taxon>
        <taxon>Trichophyton</taxon>
    </lineage>
</organism>
<dbReference type="AlphaFoldDB" id="A0A022WHV0"/>
<evidence type="ECO:0000313" key="3">
    <source>
        <dbReference type="EMBL" id="EZF57661.1"/>
    </source>
</evidence>
<feature type="chain" id="PRO_5001510890" evidence="2">
    <location>
        <begin position="20"/>
        <end position="223"/>
    </location>
</feature>
<gene>
    <name evidence="3" type="ORF">H103_00080</name>
</gene>
<name>A0A022WHV0_TRIRU</name>
<dbReference type="EMBL" id="KK207679">
    <property type="protein sequence ID" value="EZF57661.1"/>
    <property type="molecule type" value="Genomic_DNA"/>
</dbReference>
<reference evidence="3" key="1">
    <citation type="submission" date="2014-02" db="EMBL/GenBank/DDBJ databases">
        <title>The Genome Sequence of Trichophyton rubrum (morphotype fischeri) CBS 288.86.</title>
        <authorList>
            <consortium name="The Broad Institute Genomics Platform"/>
            <person name="Cuomo C.A."/>
            <person name="White T.C."/>
            <person name="Graser Y."/>
            <person name="Martinez-Rossi N."/>
            <person name="Heitman J."/>
            <person name="Young S.K."/>
            <person name="Zeng Q."/>
            <person name="Gargeya S."/>
            <person name="Abouelleil A."/>
            <person name="Alvarado L."/>
            <person name="Chapman S.B."/>
            <person name="Gainer-Dewar J."/>
            <person name="Goldberg J."/>
            <person name="Griggs A."/>
            <person name="Gujja S."/>
            <person name="Hansen M."/>
            <person name="Howarth C."/>
            <person name="Imamovic A."/>
            <person name="Larimer J."/>
            <person name="Martinez D."/>
            <person name="Murphy C."/>
            <person name="Pearson M.D."/>
            <person name="Persinoti G."/>
            <person name="Poon T."/>
            <person name="Priest M."/>
            <person name="Roberts A.D."/>
            <person name="Saif S."/>
            <person name="Shea T.D."/>
            <person name="Sykes S.N."/>
            <person name="Wortman J."/>
            <person name="Nusbaum C."/>
            <person name="Birren B."/>
        </authorList>
    </citation>
    <scope>NUCLEOTIDE SEQUENCE [LARGE SCALE GENOMIC DNA]</scope>
    <source>
        <strain evidence="3">CBS 288.86</strain>
    </source>
</reference>
<sequence>MRWFGWLILIIILALLAYGGWIGYSQIRARRAGLPPPPLKSYLPFTSSPASYGDANYPTPRSGGIVGWFKDKIAALRNRRTHHGSYEDHLEPRAYRGGAGRPLSEQDEPWDTRMGAAERDGGFGPPGYYEEQELGFAPHTGGYDRNASAYDGGLAPGAGYEASRGRNLNRDPSPVKLGQGDDPANPFGDHAEGSNLRSVSPRPEPPAGEGSAHAQKGVFRESL</sequence>
<feature type="region of interest" description="Disordered" evidence="1">
    <location>
        <begin position="158"/>
        <end position="223"/>
    </location>
</feature>
<feature type="signal peptide" evidence="2">
    <location>
        <begin position="1"/>
        <end position="19"/>
    </location>
</feature>